<evidence type="ECO:0000256" key="2">
    <source>
        <dbReference type="ARBA" id="ARBA00006273"/>
    </source>
</evidence>
<evidence type="ECO:0000259" key="8">
    <source>
        <dbReference type="Pfam" id="PF00918"/>
    </source>
</evidence>
<reference evidence="9" key="1">
    <citation type="submission" date="2025-08" db="UniProtKB">
        <authorList>
            <consortium name="Ensembl"/>
        </authorList>
    </citation>
    <scope>IDENTIFICATION</scope>
</reference>
<dbReference type="InterPro" id="IPR001651">
    <property type="entry name" value="Gastrin/CCK"/>
</dbReference>
<sequence>MDGCLCAWMHVCTDVCVWIRAPMDRCVHTCVHTHGCMCLRVHGCMHVCVGGRVRPSPRISVLRTPQRSEPPRGGAQRGRLQKCGRSAGSGAEPPEQQREVRRDVRTAGGGGGELGTSTTLPVPRSSLWLQPRSPLPSAAMKTKVFLGLILSAAVTACLCRPAAKAPGGSHRPPSSPARRDWPEPPSQEQQQRFISRFLPHVFAELSDRKGFVQGNGAVEALHDHFYPDWMDFGRRSTEDAADAA</sequence>
<dbReference type="GO" id="GO:0005576">
    <property type="term" value="C:extracellular region"/>
    <property type="evidence" value="ECO:0007669"/>
    <property type="project" value="UniProtKB-SubCell"/>
</dbReference>
<proteinExistence type="inferred from homology"/>
<comment type="similarity">
    <text evidence="2 6">Belongs to the gastrin/cholecystokinin family.</text>
</comment>
<dbReference type="AlphaFoldDB" id="A0A669PTZ4"/>
<keyword evidence="3" id="KW-0964">Secreted</keyword>
<dbReference type="PROSITE" id="PS00259">
    <property type="entry name" value="GASTRIN"/>
    <property type="match status" value="1"/>
</dbReference>
<keyword evidence="5" id="KW-0027">Amidation</keyword>
<dbReference type="Proteomes" id="UP000472261">
    <property type="component" value="Unplaced"/>
</dbReference>
<comment type="subcellular location">
    <subcellularLocation>
        <location evidence="1 6">Secreted</location>
    </subcellularLocation>
</comment>
<evidence type="ECO:0000313" key="10">
    <source>
        <dbReference type="Proteomes" id="UP000472261"/>
    </source>
</evidence>
<feature type="region of interest" description="Disordered" evidence="7">
    <location>
        <begin position="63"/>
        <end position="126"/>
    </location>
</feature>
<dbReference type="Ensembl" id="ENSPCLT00000015711.1">
    <property type="protein sequence ID" value="ENSPCLP00000011759.1"/>
    <property type="gene ID" value="ENSPCLG00000009682.1"/>
</dbReference>
<reference evidence="9" key="2">
    <citation type="submission" date="2025-09" db="UniProtKB">
        <authorList>
            <consortium name="Ensembl"/>
        </authorList>
    </citation>
    <scope>IDENTIFICATION</scope>
</reference>
<organism evidence="9 10">
    <name type="scientific">Phasianus colchicus</name>
    <name type="common">Common pheasant</name>
    <dbReference type="NCBI Taxonomy" id="9054"/>
    <lineage>
        <taxon>Eukaryota</taxon>
        <taxon>Metazoa</taxon>
        <taxon>Chordata</taxon>
        <taxon>Craniata</taxon>
        <taxon>Vertebrata</taxon>
        <taxon>Euteleostomi</taxon>
        <taxon>Archelosauria</taxon>
        <taxon>Archosauria</taxon>
        <taxon>Dinosauria</taxon>
        <taxon>Saurischia</taxon>
        <taxon>Theropoda</taxon>
        <taxon>Coelurosauria</taxon>
        <taxon>Aves</taxon>
        <taxon>Neognathae</taxon>
        <taxon>Galloanserae</taxon>
        <taxon>Galliformes</taxon>
        <taxon>Phasianidae</taxon>
        <taxon>Phasianinae</taxon>
        <taxon>Phasianus</taxon>
    </lineage>
</organism>
<evidence type="ECO:0000256" key="7">
    <source>
        <dbReference type="SAM" id="MobiDB-lite"/>
    </source>
</evidence>
<evidence type="ECO:0000313" key="9">
    <source>
        <dbReference type="Ensembl" id="ENSPCLP00000011759.1"/>
    </source>
</evidence>
<accession>A0A669PTZ4</accession>
<feature type="compositionally biased region" description="Basic and acidic residues" evidence="7">
    <location>
        <begin position="95"/>
        <end position="105"/>
    </location>
</feature>
<evidence type="ECO:0000256" key="1">
    <source>
        <dbReference type="ARBA" id="ARBA00004613"/>
    </source>
</evidence>
<protein>
    <recommendedName>
        <fullName evidence="8">Gastrin/cholecystokinin peptide hormone domain-containing protein</fullName>
    </recommendedName>
</protein>
<feature type="domain" description="Gastrin/cholecystokinin peptide hormone" evidence="8">
    <location>
        <begin position="178"/>
        <end position="240"/>
    </location>
</feature>
<dbReference type="InterPro" id="IPR013152">
    <property type="entry name" value="Gastrin/cholecystokinin_CS"/>
</dbReference>
<dbReference type="Pfam" id="PF00918">
    <property type="entry name" value="Gastrin"/>
    <property type="match status" value="1"/>
</dbReference>
<dbReference type="GO" id="GO:0005179">
    <property type="term" value="F:hormone activity"/>
    <property type="evidence" value="ECO:0007669"/>
    <property type="project" value="InterPro"/>
</dbReference>
<feature type="region of interest" description="Disordered" evidence="7">
    <location>
        <begin position="163"/>
        <end position="190"/>
    </location>
</feature>
<evidence type="ECO:0000256" key="5">
    <source>
        <dbReference type="ARBA" id="ARBA00022815"/>
    </source>
</evidence>
<keyword evidence="4" id="KW-0165">Cleavage on pair of basic residues</keyword>
<evidence type="ECO:0000256" key="6">
    <source>
        <dbReference type="RuleBase" id="RU004362"/>
    </source>
</evidence>
<evidence type="ECO:0000256" key="4">
    <source>
        <dbReference type="ARBA" id="ARBA00022685"/>
    </source>
</evidence>
<keyword evidence="10" id="KW-1185">Reference proteome</keyword>
<evidence type="ECO:0000256" key="3">
    <source>
        <dbReference type="ARBA" id="ARBA00022525"/>
    </source>
</evidence>
<name>A0A669PTZ4_PHACC</name>